<name>A0A8R1EWI4_CAEJA</name>
<organism evidence="2 3">
    <name type="scientific">Caenorhabditis japonica</name>
    <dbReference type="NCBI Taxonomy" id="281687"/>
    <lineage>
        <taxon>Eukaryota</taxon>
        <taxon>Metazoa</taxon>
        <taxon>Ecdysozoa</taxon>
        <taxon>Nematoda</taxon>
        <taxon>Chromadorea</taxon>
        <taxon>Rhabditida</taxon>
        <taxon>Rhabditina</taxon>
        <taxon>Rhabditomorpha</taxon>
        <taxon>Rhabditoidea</taxon>
        <taxon>Rhabditidae</taxon>
        <taxon>Peloderinae</taxon>
        <taxon>Caenorhabditis</taxon>
    </lineage>
</organism>
<reference evidence="3" key="1">
    <citation type="submission" date="2010-08" db="EMBL/GenBank/DDBJ databases">
        <authorList>
            <consortium name="Caenorhabditis japonica Sequencing Consortium"/>
            <person name="Wilson R.K."/>
        </authorList>
    </citation>
    <scope>NUCLEOTIDE SEQUENCE [LARGE SCALE GENOMIC DNA]</scope>
    <source>
        <strain evidence="3">DF5081</strain>
    </source>
</reference>
<feature type="signal peptide" evidence="1">
    <location>
        <begin position="1"/>
        <end position="20"/>
    </location>
</feature>
<protein>
    <submittedName>
        <fullName evidence="2">Uncharacterized protein</fullName>
    </submittedName>
</protein>
<dbReference type="EnsemblMetazoa" id="CJA42077.1">
    <property type="protein sequence ID" value="CJA42077.1"/>
    <property type="gene ID" value="WBGene00217925"/>
</dbReference>
<keyword evidence="1" id="KW-0732">Signal</keyword>
<evidence type="ECO:0000313" key="2">
    <source>
        <dbReference type="EnsemblMetazoa" id="CJA42077.1"/>
    </source>
</evidence>
<dbReference type="AlphaFoldDB" id="A0A8R1EWI4"/>
<dbReference type="Proteomes" id="UP000005237">
    <property type="component" value="Unassembled WGS sequence"/>
</dbReference>
<accession>A0A8R1EWI4</accession>
<sequence>MRRILLYWLAIAISAQNGTAKRFMKMFTDAGIGIHCPS</sequence>
<keyword evidence="3" id="KW-1185">Reference proteome</keyword>
<evidence type="ECO:0000256" key="1">
    <source>
        <dbReference type="SAM" id="SignalP"/>
    </source>
</evidence>
<proteinExistence type="predicted"/>
<feature type="chain" id="PRO_5035836166" evidence="1">
    <location>
        <begin position="21"/>
        <end position="38"/>
    </location>
</feature>
<reference evidence="2" key="2">
    <citation type="submission" date="2022-06" db="UniProtKB">
        <authorList>
            <consortium name="EnsemblMetazoa"/>
        </authorList>
    </citation>
    <scope>IDENTIFICATION</scope>
    <source>
        <strain evidence="2">DF5081</strain>
    </source>
</reference>
<evidence type="ECO:0000313" key="3">
    <source>
        <dbReference type="Proteomes" id="UP000005237"/>
    </source>
</evidence>